<dbReference type="GO" id="GO:0080022">
    <property type="term" value="P:primary root development"/>
    <property type="evidence" value="ECO:0007669"/>
    <property type="project" value="UniProtKB-ARBA"/>
</dbReference>
<evidence type="ECO:0000313" key="15">
    <source>
        <dbReference type="EMBL" id="WOH16617.1"/>
    </source>
</evidence>
<name>A0AAF0Y157_DAUCS</name>
<accession>A0AAF0Y157</accession>
<evidence type="ECO:0000256" key="12">
    <source>
        <dbReference type="PIRNR" id="PIRNR036392"/>
    </source>
</evidence>
<proteinExistence type="inferred from homology"/>
<dbReference type="GO" id="GO:0080113">
    <property type="term" value="P:regulation of seed growth"/>
    <property type="evidence" value="ECO:0007669"/>
    <property type="project" value="UniProtKB-ARBA"/>
</dbReference>
<dbReference type="GO" id="GO:0000160">
    <property type="term" value="P:phosphorelay signal transduction system"/>
    <property type="evidence" value="ECO:0007669"/>
    <property type="project" value="UniProtKB-KW"/>
</dbReference>
<gene>
    <name evidence="15" type="ORF">DCAR_0936175</name>
</gene>
<dbReference type="InterPro" id="IPR001005">
    <property type="entry name" value="SANT/Myb"/>
</dbReference>
<dbReference type="KEGG" id="dcr:108200882"/>
<evidence type="ECO:0000256" key="13">
    <source>
        <dbReference type="PROSITE-ProRule" id="PRU00169"/>
    </source>
</evidence>
<dbReference type="EMBL" id="CP093351">
    <property type="protein sequence ID" value="WOH16617.1"/>
    <property type="molecule type" value="Genomic_DNA"/>
</dbReference>
<evidence type="ECO:0000256" key="9">
    <source>
        <dbReference type="ARBA" id="ARBA00023163"/>
    </source>
</evidence>
<dbReference type="SUPFAM" id="SSF52172">
    <property type="entry name" value="CheY-like"/>
    <property type="match status" value="1"/>
</dbReference>
<evidence type="ECO:0000256" key="2">
    <source>
        <dbReference type="ARBA" id="ARBA00006015"/>
    </source>
</evidence>
<protein>
    <recommendedName>
        <fullName evidence="12">Two-component response regulator</fullName>
    </recommendedName>
</protein>
<dbReference type="InterPro" id="IPR001789">
    <property type="entry name" value="Sig_transdc_resp-reg_receiver"/>
</dbReference>
<evidence type="ECO:0000313" key="16">
    <source>
        <dbReference type="Proteomes" id="UP000077755"/>
    </source>
</evidence>
<dbReference type="SMART" id="SM00448">
    <property type="entry name" value="REC"/>
    <property type="match status" value="1"/>
</dbReference>
<dbReference type="GO" id="GO:0031537">
    <property type="term" value="P:regulation of anthocyanin metabolic process"/>
    <property type="evidence" value="ECO:0007669"/>
    <property type="project" value="UniProtKB-ARBA"/>
</dbReference>
<dbReference type="PANTHER" id="PTHR43874">
    <property type="entry name" value="TWO-COMPONENT RESPONSE REGULATOR"/>
    <property type="match status" value="1"/>
</dbReference>
<keyword evidence="3 13" id="KW-0597">Phosphoprotein</keyword>
<keyword evidence="8 12" id="KW-0010">Activator</keyword>
<reference evidence="15" key="1">
    <citation type="journal article" date="2016" name="Nat. Genet.">
        <title>A high-quality carrot genome assembly provides new insights into carotenoid accumulation and asterid genome evolution.</title>
        <authorList>
            <person name="Iorizzo M."/>
            <person name="Ellison S."/>
            <person name="Senalik D."/>
            <person name="Zeng P."/>
            <person name="Satapoomin P."/>
            <person name="Huang J."/>
            <person name="Bowman M."/>
            <person name="Iovene M."/>
            <person name="Sanseverino W."/>
            <person name="Cavagnaro P."/>
            <person name="Yildiz M."/>
            <person name="Macko-Podgorni A."/>
            <person name="Moranska E."/>
            <person name="Grzebelus E."/>
            <person name="Grzebelus D."/>
            <person name="Ashrafi H."/>
            <person name="Zheng Z."/>
            <person name="Cheng S."/>
            <person name="Spooner D."/>
            <person name="Van Deynze A."/>
            <person name="Simon P."/>
        </authorList>
    </citation>
    <scope>NUCLEOTIDE SEQUENCE</scope>
    <source>
        <tissue evidence="15">Leaf</tissue>
    </source>
</reference>
<dbReference type="Pfam" id="PF00072">
    <property type="entry name" value="Response_reg"/>
    <property type="match status" value="1"/>
</dbReference>
<dbReference type="GO" id="GO:0010380">
    <property type="term" value="P:regulation of chlorophyll biosynthetic process"/>
    <property type="evidence" value="ECO:0007669"/>
    <property type="project" value="UniProtKB-ARBA"/>
</dbReference>
<dbReference type="FunFam" id="1.10.10.60:FF:000007">
    <property type="entry name" value="Two-component response regulator"/>
    <property type="match status" value="1"/>
</dbReference>
<dbReference type="PANTHER" id="PTHR43874:SF137">
    <property type="entry name" value="TWO-COMPONENT RESPONSE REGULATOR ARR11"/>
    <property type="match status" value="1"/>
</dbReference>
<organism evidence="15 16">
    <name type="scientific">Daucus carota subsp. sativus</name>
    <name type="common">Carrot</name>
    <dbReference type="NCBI Taxonomy" id="79200"/>
    <lineage>
        <taxon>Eukaryota</taxon>
        <taxon>Viridiplantae</taxon>
        <taxon>Streptophyta</taxon>
        <taxon>Embryophyta</taxon>
        <taxon>Tracheophyta</taxon>
        <taxon>Spermatophyta</taxon>
        <taxon>Magnoliopsida</taxon>
        <taxon>eudicotyledons</taxon>
        <taxon>Gunneridae</taxon>
        <taxon>Pentapetalae</taxon>
        <taxon>asterids</taxon>
        <taxon>campanulids</taxon>
        <taxon>Apiales</taxon>
        <taxon>Apiaceae</taxon>
        <taxon>Apioideae</taxon>
        <taxon>Scandiceae</taxon>
        <taxon>Daucinae</taxon>
        <taxon>Daucus</taxon>
        <taxon>Daucus sect. Daucus</taxon>
    </lineage>
</organism>
<dbReference type="InterPro" id="IPR009057">
    <property type="entry name" value="Homeodomain-like_sf"/>
</dbReference>
<dbReference type="GO" id="GO:0005634">
    <property type="term" value="C:nucleus"/>
    <property type="evidence" value="ECO:0007669"/>
    <property type="project" value="UniProtKB-SubCell"/>
</dbReference>
<evidence type="ECO:0000256" key="3">
    <source>
        <dbReference type="ARBA" id="ARBA00022553"/>
    </source>
</evidence>
<keyword evidence="5 12" id="KW-0902">Two-component regulatory system</keyword>
<keyword evidence="4" id="KW-0932">Cytokinin signaling pathway</keyword>
<dbReference type="FunFam" id="3.40.50.2300:FF:000132">
    <property type="entry name" value="Two-component response regulator"/>
    <property type="match status" value="1"/>
</dbReference>
<keyword evidence="7 12" id="KW-0238">DNA-binding</keyword>
<evidence type="ECO:0000256" key="6">
    <source>
        <dbReference type="ARBA" id="ARBA00023015"/>
    </source>
</evidence>
<dbReference type="InterPro" id="IPR006447">
    <property type="entry name" value="Myb_dom_plants"/>
</dbReference>
<dbReference type="GO" id="GO:0003677">
    <property type="term" value="F:DNA binding"/>
    <property type="evidence" value="ECO:0007669"/>
    <property type="project" value="UniProtKB-KW"/>
</dbReference>
<evidence type="ECO:0000256" key="8">
    <source>
        <dbReference type="ARBA" id="ARBA00023159"/>
    </source>
</evidence>
<evidence type="ECO:0000256" key="10">
    <source>
        <dbReference type="ARBA" id="ARBA00023242"/>
    </source>
</evidence>
<dbReference type="GO" id="GO:0080036">
    <property type="term" value="P:regulation of cytokinin-activated signaling pathway"/>
    <property type="evidence" value="ECO:0007669"/>
    <property type="project" value="UniProtKB-ARBA"/>
</dbReference>
<dbReference type="NCBIfam" id="TIGR01557">
    <property type="entry name" value="myb_SHAQKYF"/>
    <property type="match status" value="1"/>
</dbReference>
<dbReference type="Gene3D" id="3.40.50.2300">
    <property type="match status" value="1"/>
</dbReference>
<evidence type="ECO:0000256" key="5">
    <source>
        <dbReference type="ARBA" id="ARBA00023012"/>
    </source>
</evidence>
<dbReference type="PIRSF" id="PIRSF036392">
    <property type="entry name" value="RR_ARR_type-B"/>
    <property type="match status" value="1"/>
</dbReference>
<comment type="function">
    <text evidence="12">Transcriptional activator that binds specific DNA sequence.</text>
</comment>
<dbReference type="GO" id="GO:0009414">
    <property type="term" value="P:response to water deprivation"/>
    <property type="evidence" value="ECO:0007669"/>
    <property type="project" value="UniProtKB-ARBA"/>
</dbReference>
<feature type="modified residue" description="4-aspartylphosphate" evidence="13">
    <location>
        <position position="72"/>
    </location>
</feature>
<comment type="subunit">
    <text evidence="11">Binds the target DNA as a monomer.</text>
</comment>
<dbReference type="CDD" id="cd17584">
    <property type="entry name" value="REC_typeB_ARR-like"/>
    <property type="match status" value="1"/>
</dbReference>
<comment type="similarity">
    <text evidence="2">Belongs to the ARR family. Type-B subfamily.</text>
</comment>
<dbReference type="InterPro" id="IPR045279">
    <property type="entry name" value="ARR-like"/>
</dbReference>
<feature type="domain" description="Response regulatory" evidence="14">
    <location>
        <begin position="21"/>
        <end position="136"/>
    </location>
</feature>
<dbReference type="GO" id="GO:0009736">
    <property type="term" value="P:cytokinin-activated signaling pathway"/>
    <property type="evidence" value="ECO:0007669"/>
    <property type="project" value="UniProtKB-KW"/>
</dbReference>
<dbReference type="AlphaFoldDB" id="A0AAF0Y157"/>
<sequence length="584" mass="65684">MDSYSNGFSSPRAEAFPAGLRVLVVDDDPTWLKILEKMLKKCSYEVTTCCLAREALDLLRERKDGFDIVISDVNMPDMDGFKLLEHVGLEMDLPVIMMSVDGETSRVMKGVQHGACDYLLKPIRMKELKNIWQHVFRKKIHEVRDIEGLESGIEEFQMMRNGISDQSDDGFSFCGGDLNSGRKRKDFDNKHDDKNFGDPSAGKRTRVVWTVDLHQKFVKAVNYMGFDKVGPKKILELMNVPWLTRENVASHLQKYRLYLSRLQKDNDLKASHGGIKQSTDATSRDQAGNLGFKNSINIKHNDVANTNFGIPKNTVIQNSNPKSHDGVVSSPDLGPKGPLVSDAHEIQKATSSSGVGLHYSFGTPDLDTKYTTFSSALPPQFSWNREHKPQIDPNNVFNHLSLPDLDQVQVNQKTFLPSYPTPFNKERDKLTHIKAMPPRATECISLNIRQQMPGENTFGLNPVQSECSTTAFNPSESITRTAWSSKDQVLDHISVSDLDSFNGNLILGKNSALTSLNENFPPCLLPEDCSPTYFEMQNSDFSDSNNPGLLLEPSMYLYDSLKFDYEYPCDPIEYPVMDQGLFIA</sequence>
<dbReference type="Proteomes" id="UP000077755">
    <property type="component" value="Chromosome 9"/>
</dbReference>
<keyword evidence="6 12" id="KW-0805">Transcription regulation</keyword>
<comment type="subcellular location">
    <subcellularLocation>
        <location evidence="1 12">Nucleus</location>
    </subcellularLocation>
</comment>
<dbReference type="GO" id="GO:0010082">
    <property type="term" value="P:regulation of root meristem growth"/>
    <property type="evidence" value="ECO:0007669"/>
    <property type="project" value="UniProtKB-ARBA"/>
</dbReference>
<evidence type="ECO:0000256" key="11">
    <source>
        <dbReference type="ARBA" id="ARBA00061767"/>
    </source>
</evidence>
<evidence type="ECO:0000256" key="4">
    <source>
        <dbReference type="ARBA" id="ARBA00022864"/>
    </source>
</evidence>
<evidence type="ECO:0000256" key="1">
    <source>
        <dbReference type="ARBA" id="ARBA00004123"/>
    </source>
</evidence>
<dbReference type="GO" id="GO:1990110">
    <property type="term" value="P:callus formation"/>
    <property type="evidence" value="ECO:0007669"/>
    <property type="project" value="UniProtKB-ARBA"/>
</dbReference>
<dbReference type="GO" id="GO:0003700">
    <property type="term" value="F:DNA-binding transcription factor activity"/>
    <property type="evidence" value="ECO:0007669"/>
    <property type="project" value="UniProtKB-UniRule"/>
</dbReference>
<dbReference type="SUPFAM" id="SSF46689">
    <property type="entry name" value="Homeodomain-like"/>
    <property type="match status" value="1"/>
</dbReference>
<keyword evidence="10 12" id="KW-0539">Nucleus</keyword>
<reference evidence="15" key="2">
    <citation type="submission" date="2022-03" db="EMBL/GenBank/DDBJ databases">
        <title>Draft title - Genomic analysis of global carrot germplasm unveils the trajectory of domestication and the origin of high carotenoid orange carrot.</title>
        <authorList>
            <person name="Iorizzo M."/>
            <person name="Ellison S."/>
            <person name="Senalik D."/>
            <person name="Macko-Podgorni A."/>
            <person name="Grzebelus D."/>
            <person name="Bostan H."/>
            <person name="Rolling W."/>
            <person name="Curaba J."/>
            <person name="Simon P."/>
        </authorList>
    </citation>
    <scope>NUCLEOTIDE SEQUENCE</scope>
    <source>
        <tissue evidence="15">Leaf</tissue>
    </source>
</reference>
<dbReference type="GO" id="GO:0010492">
    <property type="term" value="P:maintenance of shoot apical meristem identity"/>
    <property type="evidence" value="ECO:0007669"/>
    <property type="project" value="UniProtKB-ARBA"/>
</dbReference>
<keyword evidence="16" id="KW-1185">Reference proteome</keyword>
<dbReference type="InterPro" id="IPR011006">
    <property type="entry name" value="CheY-like_superfamily"/>
</dbReference>
<dbReference type="InterPro" id="IPR017053">
    <property type="entry name" value="Response_reg_B-typ_pln"/>
</dbReference>
<evidence type="ECO:0000259" key="14">
    <source>
        <dbReference type="PROSITE" id="PS50110"/>
    </source>
</evidence>
<dbReference type="PROSITE" id="PS50110">
    <property type="entry name" value="RESPONSE_REGULATORY"/>
    <property type="match status" value="1"/>
</dbReference>
<dbReference type="Pfam" id="PF00249">
    <property type="entry name" value="Myb_DNA-binding"/>
    <property type="match status" value="1"/>
</dbReference>
<keyword evidence="9 12" id="KW-0804">Transcription</keyword>
<dbReference type="Gene3D" id="1.10.10.60">
    <property type="entry name" value="Homeodomain-like"/>
    <property type="match status" value="1"/>
</dbReference>
<evidence type="ECO:0000256" key="7">
    <source>
        <dbReference type="ARBA" id="ARBA00023125"/>
    </source>
</evidence>